<accession>A0ABP1Q6U6</accession>
<keyword evidence="3" id="KW-0732">Signal</keyword>
<dbReference type="PANTHER" id="PTHR45889">
    <property type="entry name" value="IG-LIKE DOMAIN-CONTAINING PROTEIN"/>
    <property type="match status" value="1"/>
</dbReference>
<keyword evidence="6" id="KW-1185">Reference proteome</keyword>
<keyword evidence="2" id="KW-0472">Membrane</keyword>
<dbReference type="PROSITE" id="PS50835">
    <property type="entry name" value="IG_LIKE"/>
    <property type="match status" value="1"/>
</dbReference>
<dbReference type="EMBL" id="CAXLJM020000024">
    <property type="protein sequence ID" value="CAL8091562.1"/>
    <property type="molecule type" value="Genomic_DNA"/>
</dbReference>
<protein>
    <recommendedName>
        <fullName evidence="4">Ig-like domain-containing protein</fullName>
    </recommendedName>
</protein>
<dbReference type="Gene3D" id="2.60.40.10">
    <property type="entry name" value="Immunoglobulins"/>
    <property type="match status" value="3"/>
</dbReference>
<name>A0ABP1Q6U6_9HEXA</name>
<feature type="chain" id="PRO_5047006490" description="Ig-like domain-containing protein" evidence="3">
    <location>
        <begin position="25"/>
        <end position="414"/>
    </location>
</feature>
<dbReference type="InterPro" id="IPR036179">
    <property type="entry name" value="Ig-like_dom_sf"/>
</dbReference>
<evidence type="ECO:0000259" key="4">
    <source>
        <dbReference type="PROSITE" id="PS50835"/>
    </source>
</evidence>
<evidence type="ECO:0000256" key="3">
    <source>
        <dbReference type="SAM" id="SignalP"/>
    </source>
</evidence>
<organism evidence="5 6">
    <name type="scientific">Orchesella dallaii</name>
    <dbReference type="NCBI Taxonomy" id="48710"/>
    <lineage>
        <taxon>Eukaryota</taxon>
        <taxon>Metazoa</taxon>
        <taxon>Ecdysozoa</taxon>
        <taxon>Arthropoda</taxon>
        <taxon>Hexapoda</taxon>
        <taxon>Collembola</taxon>
        <taxon>Entomobryomorpha</taxon>
        <taxon>Entomobryoidea</taxon>
        <taxon>Orchesellidae</taxon>
        <taxon>Orchesellinae</taxon>
        <taxon>Orchesella</taxon>
    </lineage>
</organism>
<sequence>MTRIALPSWIIAIALAGYLHLATAQNPAYVPQSVVGAKVGFPTNFTCQSNGVPIQTCLWERDSPASSGGAGSGTLIINFNPANARQGESPVKGYSYLGDGLEKGECGITIQTVKEEDNGSWKCTLIASTGLFRGVVDLGILKKPGPPKFNPSILSKLVDSDDMNSFITPQPQPSRIVCFSGNGQPPPRFQWFIDEQPLTEGLTPINTTTDVDTGIPYTFQELVNHRFTWRDNGKKLRCVSIHDALGPNDQKEVAMDIDIQYAPRSAREEDGNNRINVRAELGAEQILSVNISANPRPSTVVWNVDNKPIREGENNDKYDAMIIKEVESGIWETNLRIKSVEEEDVNKNFVLTVTNDFGEAQFNLYVASEATGGLSAGGIVLLILGIAALIIIIALVVVYARAQGLLCFKGYTAA</sequence>
<dbReference type="Proteomes" id="UP001642540">
    <property type="component" value="Unassembled WGS sequence"/>
</dbReference>
<evidence type="ECO:0000256" key="2">
    <source>
        <dbReference type="SAM" id="Phobius"/>
    </source>
</evidence>
<keyword evidence="2" id="KW-0812">Transmembrane</keyword>
<keyword evidence="2" id="KW-1133">Transmembrane helix</keyword>
<dbReference type="Pfam" id="PF08205">
    <property type="entry name" value="C2-set_2"/>
    <property type="match status" value="1"/>
</dbReference>
<feature type="transmembrane region" description="Helical" evidence="2">
    <location>
        <begin position="378"/>
        <end position="400"/>
    </location>
</feature>
<dbReference type="PANTHER" id="PTHR45889:SF8">
    <property type="entry name" value="IG-LIKE DOMAIN-CONTAINING PROTEIN"/>
    <property type="match status" value="1"/>
</dbReference>
<dbReference type="Pfam" id="PF07679">
    <property type="entry name" value="I-set"/>
    <property type="match status" value="1"/>
</dbReference>
<gene>
    <name evidence="5" type="ORF">ODALV1_LOCUS7966</name>
</gene>
<reference evidence="5 6" key="1">
    <citation type="submission" date="2024-08" db="EMBL/GenBank/DDBJ databases">
        <authorList>
            <person name="Cucini C."/>
            <person name="Frati F."/>
        </authorList>
    </citation>
    <scope>NUCLEOTIDE SEQUENCE [LARGE SCALE GENOMIC DNA]</scope>
</reference>
<dbReference type="InterPro" id="IPR013098">
    <property type="entry name" value="Ig_I-set"/>
</dbReference>
<keyword evidence="1" id="KW-1015">Disulfide bond</keyword>
<feature type="domain" description="Ig-like" evidence="4">
    <location>
        <begin position="27"/>
        <end position="125"/>
    </location>
</feature>
<dbReference type="InterPro" id="IPR013162">
    <property type="entry name" value="CD80_C2-set"/>
</dbReference>
<dbReference type="SUPFAM" id="SSF48726">
    <property type="entry name" value="Immunoglobulin"/>
    <property type="match status" value="3"/>
</dbReference>
<dbReference type="InterPro" id="IPR013783">
    <property type="entry name" value="Ig-like_fold"/>
</dbReference>
<evidence type="ECO:0000256" key="1">
    <source>
        <dbReference type="ARBA" id="ARBA00023157"/>
    </source>
</evidence>
<evidence type="ECO:0000313" key="6">
    <source>
        <dbReference type="Proteomes" id="UP001642540"/>
    </source>
</evidence>
<evidence type="ECO:0000313" key="5">
    <source>
        <dbReference type="EMBL" id="CAL8091562.1"/>
    </source>
</evidence>
<proteinExistence type="predicted"/>
<comment type="caution">
    <text evidence="5">The sequence shown here is derived from an EMBL/GenBank/DDBJ whole genome shotgun (WGS) entry which is preliminary data.</text>
</comment>
<dbReference type="InterPro" id="IPR007110">
    <property type="entry name" value="Ig-like_dom"/>
</dbReference>
<feature type="signal peptide" evidence="3">
    <location>
        <begin position="1"/>
        <end position="24"/>
    </location>
</feature>